<reference evidence="13" key="1">
    <citation type="journal article" date="2014" name="Int. J. Syst. Evol. Microbiol.">
        <title>Complete genome sequence of Corynebacterium casei LMG S-19264T (=DSM 44701T), isolated from a smear-ripened cheese.</title>
        <authorList>
            <consortium name="US DOE Joint Genome Institute (JGI-PGF)"/>
            <person name="Walter F."/>
            <person name="Albersmeier A."/>
            <person name="Kalinowski J."/>
            <person name="Ruckert C."/>
        </authorList>
    </citation>
    <scope>NUCLEOTIDE SEQUENCE</scope>
    <source>
        <strain evidence="13">CGMCC 1.12726</strain>
    </source>
</reference>
<keyword evidence="4" id="KW-0808">Transferase</keyword>
<dbReference type="GO" id="GO:0006646">
    <property type="term" value="P:phosphatidylethanolamine biosynthetic process"/>
    <property type="evidence" value="ECO:0007669"/>
    <property type="project" value="InterPro"/>
</dbReference>
<evidence type="ECO:0000256" key="11">
    <source>
        <dbReference type="ARBA" id="ARBA00031473"/>
    </source>
</evidence>
<dbReference type="InterPro" id="IPR004821">
    <property type="entry name" value="Cyt_trans-like"/>
</dbReference>
<dbReference type="PANTHER" id="PTHR45780:SF2">
    <property type="entry name" value="ETHANOLAMINE-PHOSPHATE CYTIDYLYLTRANSFERASE"/>
    <property type="match status" value="1"/>
</dbReference>
<dbReference type="Proteomes" id="UP000632858">
    <property type="component" value="Unassembled WGS sequence"/>
</dbReference>
<keyword evidence="14" id="KW-1185">Reference proteome</keyword>
<evidence type="ECO:0000256" key="3">
    <source>
        <dbReference type="ARBA" id="ARBA00022516"/>
    </source>
</evidence>
<keyword evidence="5 13" id="KW-0548">Nucleotidyltransferase</keyword>
<dbReference type="PANTHER" id="PTHR45780">
    <property type="entry name" value="ETHANOLAMINE-PHOSPHATE CYTIDYLYLTRANSFERASE"/>
    <property type="match status" value="1"/>
</dbReference>
<comment type="pathway">
    <text evidence="1">Lipid metabolism.</text>
</comment>
<protein>
    <recommendedName>
        <fullName evidence="10">ethanolamine-phosphate cytidylyltransferase</fullName>
        <ecNumber evidence="10">2.7.7.14</ecNumber>
    </recommendedName>
    <alternativeName>
        <fullName evidence="11">CTP:phosphoethanolamine cytidylyltransferase</fullName>
    </alternativeName>
</protein>
<evidence type="ECO:0000313" key="13">
    <source>
        <dbReference type="EMBL" id="GGF84505.1"/>
    </source>
</evidence>
<dbReference type="NCBIfam" id="TIGR00125">
    <property type="entry name" value="cyt_tran_rel"/>
    <property type="match status" value="1"/>
</dbReference>
<dbReference type="InterPro" id="IPR044608">
    <property type="entry name" value="Ect1/PCYT2"/>
</dbReference>
<dbReference type="AlphaFoldDB" id="A0A917CCN3"/>
<comment type="pathway">
    <text evidence="9">Phospholipid metabolism; phosphatidylethanolamine biosynthesis; phosphatidylethanolamine from ethanolamine: step 2/3.</text>
</comment>
<organism evidence="13 14">
    <name type="scientific">Arenimonas maotaiensis</name>
    <dbReference type="NCBI Taxonomy" id="1446479"/>
    <lineage>
        <taxon>Bacteria</taxon>
        <taxon>Pseudomonadati</taxon>
        <taxon>Pseudomonadota</taxon>
        <taxon>Gammaproteobacteria</taxon>
        <taxon>Lysobacterales</taxon>
        <taxon>Lysobacteraceae</taxon>
        <taxon>Arenimonas</taxon>
    </lineage>
</organism>
<keyword evidence="3" id="KW-0444">Lipid biosynthesis</keyword>
<evidence type="ECO:0000259" key="12">
    <source>
        <dbReference type="Pfam" id="PF01467"/>
    </source>
</evidence>
<keyword evidence="8" id="KW-1208">Phospholipid metabolism</keyword>
<dbReference type="Gene3D" id="3.40.50.620">
    <property type="entry name" value="HUPs"/>
    <property type="match status" value="1"/>
</dbReference>
<reference evidence="13" key="2">
    <citation type="submission" date="2020-09" db="EMBL/GenBank/DDBJ databases">
        <authorList>
            <person name="Sun Q."/>
            <person name="Zhou Y."/>
        </authorList>
    </citation>
    <scope>NUCLEOTIDE SEQUENCE</scope>
    <source>
        <strain evidence="13">CGMCC 1.12726</strain>
    </source>
</reference>
<comment type="similarity">
    <text evidence="2">Belongs to the cytidylyltransferase family.</text>
</comment>
<evidence type="ECO:0000256" key="4">
    <source>
        <dbReference type="ARBA" id="ARBA00022679"/>
    </source>
</evidence>
<dbReference type="RefSeq" id="WP_188447049.1">
    <property type="nucleotide sequence ID" value="NZ_BMFO01000001.1"/>
</dbReference>
<keyword evidence="7" id="KW-0594">Phospholipid biosynthesis</keyword>
<accession>A0A917CCN3</accession>
<comment type="caution">
    <text evidence="13">The sequence shown here is derived from an EMBL/GenBank/DDBJ whole genome shotgun (WGS) entry which is preliminary data.</text>
</comment>
<evidence type="ECO:0000256" key="1">
    <source>
        <dbReference type="ARBA" id="ARBA00005189"/>
    </source>
</evidence>
<evidence type="ECO:0000256" key="9">
    <source>
        <dbReference type="ARBA" id="ARBA00024191"/>
    </source>
</evidence>
<dbReference type="Pfam" id="PF01467">
    <property type="entry name" value="CTP_transf_like"/>
    <property type="match status" value="1"/>
</dbReference>
<evidence type="ECO:0000256" key="7">
    <source>
        <dbReference type="ARBA" id="ARBA00023209"/>
    </source>
</evidence>
<evidence type="ECO:0000256" key="8">
    <source>
        <dbReference type="ARBA" id="ARBA00023264"/>
    </source>
</evidence>
<gene>
    <name evidence="13" type="primary">tagD</name>
    <name evidence="13" type="ORF">GCM10010960_03180</name>
</gene>
<sequence length="135" mass="15408">MIRIYAKGVFDIMHYGHVNFLREARALGGWLTVGVSPDSRATALKRKPMFTEDRRAEVISSIRYVDEVITDGPREITLAFMREHGFHIYAFGTATESERQFRLADCRELPASMIVEIPYTNGISTTQIRQLLANQ</sequence>
<evidence type="ECO:0000256" key="2">
    <source>
        <dbReference type="ARBA" id="ARBA00010101"/>
    </source>
</evidence>
<keyword evidence="6" id="KW-0443">Lipid metabolism</keyword>
<evidence type="ECO:0000256" key="6">
    <source>
        <dbReference type="ARBA" id="ARBA00023098"/>
    </source>
</evidence>
<dbReference type="EMBL" id="BMFO01000001">
    <property type="protein sequence ID" value="GGF84505.1"/>
    <property type="molecule type" value="Genomic_DNA"/>
</dbReference>
<dbReference type="InterPro" id="IPR014729">
    <property type="entry name" value="Rossmann-like_a/b/a_fold"/>
</dbReference>
<evidence type="ECO:0000256" key="5">
    <source>
        <dbReference type="ARBA" id="ARBA00022695"/>
    </source>
</evidence>
<evidence type="ECO:0000313" key="14">
    <source>
        <dbReference type="Proteomes" id="UP000632858"/>
    </source>
</evidence>
<feature type="domain" description="Cytidyltransferase-like" evidence="12">
    <location>
        <begin position="6"/>
        <end position="130"/>
    </location>
</feature>
<proteinExistence type="inferred from homology"/>
<dbReference type="SUPFAM" id="SSF52374">
    <property type="entry name" value="Nucleotidylyl transferase"/>
    <property type="match status" value="1"/>
</dbReference>
<name>A0A917CCN3_9GAMM</name>
<dbReference type="GO" id="GO:0005737">
    <property type="term" value="C:cytoplasm"/>
    <property type="evidence" value="ECO:0007669"/>
    <property type="project" value="TreeGrafter"/>
</dbReference>
<dbReference type="GO" id="GO:0004306">
    <property type="term" value="F:ethanolamine-phosphate cytidylyltransferase activity"/>
    <property type="evidence" value="ECO:0007669"/>
    <property type="project" value="UniProtKB-EC"/>
</dbReference>
<dbReference type="EC" id="2.7.7.14" evidence="10"/>
<evidence type="ECO:0000256" key="10">
    <source>
        <dbReference type="ARBA" id="ARBA00024221"/>
    </source>
</evidence>